<dbReference type="Gene3D" id="1.20.120.330">
    <property type="entry name" value="Nucleotidyltransferases domain 2"/>
    <property type="match status" value="1"/>
</dbReference>
<proteinExistence type="predicted"/>
<protein>
    <recommendedName>
        <fullName evidence="3">HEPN domain-containing protein</fullName>
    </recommendedName>
</protein>
<name>A0A1M7Y3K6_9BACT</name>
<gene>
    <name evidence="1" type="ORF">SAMN02745220_01519</name>
</gene>
<dbReference type="STRING" id="1121416.SAMN02745220_01519"/>
<dbReference type="Proteomes" id="UP000184603">
    <property type="component" value="Unassembled WGS sequence"/>
</dbReference>
<keyword evidence="2" id="KW-1185">Reference proteome</keyword>
<sequence length="147" mass="17153">MQLIQIQPKEQIIPIDNWQEYLRDGEQFLRTATRAYETNKRAFSPETLYNLTAMAIEKYIMAFLMQRGDLAENHTMADLAAALERHTGPQPELFANLLLLDSFQDICDFELSRYLPISPQQIPTIIDIGHDVRRFLEPLFHEKEIDS</sequence>
<dbReference type="RefSeq" id="WP_073612841.1">
    <property type="nucleotide sequence ID" value="NZ_FRFE01000005.1"/>
</dbReference>
<evidence type="ECO:0008006" key="3">
    <source>
        <dbReference type="Google" id="ProtNLM"/>
    </source>
</evidence>
<dbReference type="SUPFAM" id="SSF81593">
    <property type="entry name" value="Nucleotidyltransferase substrate binding subunit/domain"/>
    <property type="match status" value="1"/>
</dbReference>
<dbReference type="EMBL" id="FRFE01000005">
    <property type="protein sequence ID" value="SHO46475.1"/>
    <property type="molecule type" value="Genomic_DNA"/>
</dbReference>
<reference evidence="1 2" key="1">
    <citation type="submission" date="2016-12" db="EMBL/GenBank/DDBJ databases">
        <authorList>
            <person name="Song W.-J."/>
            <person name="Kurnit D.M."/>
        </authorList>
    </citation>
    <scope>NUCLEOTIDE SEQUENCE [LARGE SCALE GENOMIC DNA]</scope>
    <source>
        <strain evidence="1 2">DSM 18488</strain>
    </source>
</reference>
<organism evidence="1 2">
    <name type="scientific">Desulfopila aestuarii DSM 18488</name>
    <dbReference type="NCBI Taxonomy" id="1121416"/>
    <lineage>
        <taxon>Bacteria</taxon>
        <taxon>Pseudomonadati</taxon>
        <taxon>Thermodesulfobacteriota</taxon>
        <taxon>Desulfobulbia</taxon>
        <taxon>Desulfobulbales</taxon>
        <taxon>Desulfocapsaceae</taxon>
        <taxon>Desulfopila</taxon>
    </lineage>
</organism>
<dbReference type="OrthoDB" id="5431543at2"/>
<evidence type="ECO:0000313" key="2">
    <source>
        <dbReference type="Proteomes" id="UP000184603"/>
    </source>
</evidence>
<accession>A0A1M7Y3K6</accession>
<dbReference type="AlphaFoldDB" id="A0A1M7Y3K6"/>
<evidence type="ECO:0000313" key="1">
    <source>
        <dbReference type="EMBL" id="SHO46475.1"/>
    </source>
</evidence>